<feature type="region of interest" description="Disordered" evidence="7">
    <location>
        <begin position="1"/>
        <end position="61"/>
    </location>
</feature>
<dbReference type="InterPro" id="IPR051000">
    <property type="entry name" value="Homeobox_DNA-bind_prot"/>
</dbReference>
<feature type="domain" description="Homeobox" evidence="8">
    <location>
        <begin position="256"/>
        <end position="316"/>
    </location>
</feature>
<feature type="compositionally biased region" description="Polar residues" evidence="7">
    <location>
        <begin position="479"/>
        <end position="489"/>
    </location>
</feature>
<dbReference type="PANTHER" id="PTHR24324">
    <property type="entry name" value="HOMEOBOX PROTEIN HHEX"/>
    <property type="match status" value="1"/>
</dbReference>
<feature type="compositionally biased region" description="Basic and acidic residues" evidence="7">
    <location>
        <begin position="316"/>
        <end position="340"/>
    </location>
</feature>
<dbReference type="AlphaFoldDB" id="Q76EX9"/>
<gene>
    <name evidence="9" type="primary">Cs-Hex</name>
</gene>
<accession>Q76EX9</accession>
<evidence type="ECO:0000256" key="3">
    <source>
        <dbReference type="ARBA" id="ARBA00023155"/>
    </source>
</evidence>
<dbReference type="InterPro" id="IPR009057">
    <property type="entry name" value="Homeodomain-like_sf"/>
</dbReference>
<dbReference type="SUPFAM" id="SSF46689">
    <property type="entry name" value="Homeodomain-like"/>
    <property type="match status" value="1"/>
</dbReference>
<dbReference type="CDD" id="cd00086">
    <property type="entry name" value="homeodomain"/>
    <property type="match status" value="1"/>
</dbReference>
<feature type="region of interest" description="Disordered" evidence="7">
    <location>
        <begin position="316"/>
        <end position="363"/>
    </location>
</feature>
<evidence type="ECO:0000313" key="9">
    <source>
        <dbReference type="EMBL" id="BAC81669.1"/>
    </source>
</evidence>
<reference evidence="9" key="1">
    <citation type="journal article" date="2003" name="Development">
        <title>A Twist-like bHLH gene is a downstream factor of an endogenous FGF and determines mesenchymal fate in the ascidian embryos.</title>
        <authorList>
            <person name="Imai K.S."/>
            <person name="Satoh N."/>
            <person name="Satou Y."/>
        </authorList>
    </citation>
    <scope>NUCLEOTIDE SEQUENCE</scope>
</reference>
<protein>
    <submittedName>
        <fullName evidence="9">Homeodomain protein Hex</fullName>
    </submittedName>
</protein>
<dbReference type="InterPro" id="IPR017970">
    <property type="entry name" value="Homeobox_CS"/>
</dbReference>
<dbReference type="InterPro" id="IPR020479">
    <property type="entry name" value="HD_metazoa"/>
</dbReference>
<dbReference type="EMBL" id="AB105885">
    <property type="protein sequence ID" value="BAC81669.1"/>
    <property type="molecule type" value="mRNA"/>
</dbReference>
<evidence type="ECO:0000256" key="5">
    <source>
        <dbReference type="PROSITE-ProRule" id="PRU00108"/>
    </source>
</evidence>
<evidence type="ECO:0000256" key="1">
    <source>
        <dbReference type="ARBA" id="ARBA00004123"/>
    </source>
</evidence>
<feature type="region of interest" description="Disordered" evidence="7">
    <location>
        <begin position="479"/>
        <end position="524"/>
    </location>
</feature>
<dbReference type="Gene3D" id="1.10.10.60">
    <property type="entry name" value="Homeodomain-like"/>
    <property type="match status" value="1"/>
</dbReference>
<dbReference type="PROSITE" id="PS00027">
    <property type="entry name" value="HOMEOBOX_1"/>
    <property type="match status" value="1"/>
</dbReference>
<keyword evidence="2 5" id="KW-0238">DNA-binding</keyword>
<dbReference type="PRINTS" id="PR00024">
    <property type="entry name" value="HOMEOBOX"/>
</dbReference>
<feature type="region of interest" description="Disordered" evidence="7">
    <location>
        <begin position="258"/>
        <end position="287"/>
    </location>
</feature>
<dbReference type="PROSITE" id="PS50071">
    <property type="entry name" value="HOMEOBOX_2"/>
    <property type="match status" value="1"/>
</dbReference>
<evidence type="ECO:0000256" key="4">
    <source>
        <dbReference type="ARBA" id="ARBA00023242"/>
    </source>
</evidence>
<dbReference type="PANTHER" id="PTHR24324:SF5">
    <property type="entry name" value="HEMATOPOIETICALLY-EXPRESSED HOMEOBOX PROTEIN HHEX"/>
    <property type="match status" value="1"/>
</dbReference>
<dbReference type="SMART" id="SM00389">
    <property type="entry name" value="HOX"/>
    <property type="match status" value="1"/>
</dbReference>
<feature type="region of interest" description="Disordered" evidence="7">
    <location>
        <begin position="390"/>
        <end position="412"/>
    </location>
</feature>
<keyword evidence="4 5" id="KW-0539">Nucleus</keyword>
<dbReference type="InterPro" id="IPR001356">
    <property type="entry name" value="HD"/>
</dbReference>
<dbReference type="GO" id="GO:0000981">
    <property type="term" value="F:DNA-binding transcription factor activity, RNA polymerase II-specific"/>
    <property type="evidence" value="ECO:0007669"/>
    <property type="project" value="InterPro"/>
</dbReference>
<feature type="compositionally biased region" description="Polar residues" evidence="7">
    <location>
        <begin position="512"/>
        <end position="524"/>
    </location>
</feature>
<sequence length="524" mass="58443">MMQFENPASTTFSSPGNGMSSSNAFANHQPTPFYIDNILGPTPPSTNDEADPTIPHNDNEHALSVLNPASPRNGLNPMIHSQSELMSPHNVQCIQDQGQMNDGQTMHALQPTTSALLSSSATKEQGLVGNYMSPLSPSINNTGSPSRLAPITRPLMPTPIPAVHAHHAASVYQNAYPRPNRMYEGPGGIQAQYNSAAIQYTPGSYGGPPGPPHGPPPGPLYSYPRHDYANWFFDRQPFNKVARPMIWGSFVHRTMHKRKGGQVRFSNEQTAELEKKFDGQKYLSPPERKKLAKTLQLSERQVKTWFQNRRAKWRRLKQDGHDEEKDSESKQDTKKTKKDSSVNGDEDNNDEENEAPVFDDPENKFAEVKMEDDETRENGVLHTLKSEKISECDDYTSEPQNGFEPASSSQLNSQVIAPIPTRSYNTSAMVHDAYNRLPTMAPISPHYYPPPMQHAQQYHQNAAYQTDQEYQSTIISSQTLAPSYHQSPHTYEHYGSTTQRQSSPQISIPSARVSSGVSYQPPSQ</sequence>
<feature type="compositionally biased region" description="Acidic residues" evidence="7">
    <location>
        <begin position="344"/>
        <end position="360"/>
    </location>
</feature>
<dbReference type="GO" id="GO:0000978">
    <property type="term" value="F:RNA polymerase II cis-regulatory region sequence-specific DNA binding"/>
    <property type="evidence" value="ECO:0007669"/>
    <property type="project" value="TreeGrafter"/>
</dbReference>
<dbReference type="FunFam" id="1.10.10.60:FF:000721">
    <property type="entry name" value="Hematopoietically-expressed homeobox protein HHEX"/>
    <property type="match status" value="1"/>
</dbReference>
<feature type="DNA-binding region" description="Homeobox" evidence="5">
    <location>
        <begin position="258"/>
        <end position="317"/>
    </location>
</feature>
<evidence type="ECO:0000256" key="2">
    <source>
        <dbReference type="ARBA" id="ARBA00023125"/>
    </source>
</evidence>
<feature type="compositionally biased region" description="Polar residues" evidence="7">
    <location>
        <begin position="1"/>
        <end position="30"/>
    </location>
</feature>
<dbReference type="GO" id="GO:0005634">
    <property type="term" value="C:nucleus"/>
    <property type="evidence" value="ECO:0007669"/>
    <property type="project" value="UniProtKB-SubCell"/>
</dbReference>
<feature type="compositionally biased region" description="Low complexity" evidence="7">
    <location>
        <begin position="496"/>
        <end position="510"/>
    </location>
</feature>
<proteinExistence type="evidence at transcript level"/>
<evidence type="ECO:0000256" key="6">
    <source>
        <dbReference type="RuleBase" id="RU000682"/>
    </source>
</evidence>
<comment type="subcellular location">
    <subcellularLocation>
        <location evidence="1 5 6">Nucleus</location>
    </subcellularLocation>
</comment>
<organism evidence="9">
    <name type="scientific">Ciona savignyi</name>
    <name type="common">Pacific transparent sea squirt</name>
    <dbReference type="NCBI Taxonomy" id="51511"/>
    <lineage>
        <taxon>Eukaryota</taxon>
        <taxon>Metazoa</taxon>
        <taxon>Chordata</taxon>
        <taxon>Tunicata</taxon>
        <taxon>Ascidiacea</taxon>
        <taxon>Phlebobranchia</taxon>
        <taxon>Cionidae</taxon>
        <taxon>Ciona</taxon>
    </lineage>
</organism>
<evidence type="ECO:0000256" key="7">
    <source>
        <dbReference type="SAM" id="MobiDB-lite"/>
    </source>
</evidence>
<dbReference type="Pfam" id="PF00046">
    <property type="entry name" value="Homeodomain"/>
    <property type="match status" value="1"/>
</dbReference>
<keyword evidence="3 5" id="KW-0371">Homeobox</keyword>
<dbReference type="GO" id="GO:0030154">
    <property type="term" value="P:cell differentiation"/>
    <property type="evidence" value="ECO:0007669"/>
    <property type="project" value="TreeGrafter"/>
</dbReference>
<name>Q76EX9_CIOSA</name>
<evidence type="ECO:0000259" key="8">
    <source>
        <dbReference type="PROSITE" id="PS50071"/>
    </source>
</evidence>